<dbReference type="EMBL" id="VSRR010000186">
    <property type="protein sequence ID" value="MPC11891.1"/>
    <property type="molecule type" value="Genomic_DNA"/>
</dbReference>
<comment type="caution">
    <text evidence="2">The sequence shown here is derived from an EMBL/GenBank/DDBJ whole genome shotgun (WGS) entry which is preliminary data.</text>
</comment>
<sequence length="61" mass="6766">MTSRGKVNDRAECRYPPNASSRPQSVLAETRACEFLFKPQEPTKATRALSSIGKTNLRNAI</sequence>
<evidence type="ECO:0000313" key="3">
    <source>
        <dbReference type="Proteomes" id="UP000324222"/>
    </source>
</evidence>
<name>A0A5B7CSP1_PORTR</name>
<organism evidence="2 3">
    <name type="scientific">Portunus trituberculatus</name>
    <name type="common">Swimming crab</name>
    <name type="synonym">Neptunus trituberculatus</name>
    <dbReference type="NCBI Taxonomy" id="210409"/>
    <lineage>
        <taxon>Eukaryota</taxon>
        <taxon>Metazoa</taxon>
        <taxon>Ecdysozoa</taxon>
        <taxon>Arthropoda</taxon>
        <taxon>Crustacea</taxon>
        <taxon>Multicrustacea</taxon>
        <taxon>Malacostraca</taxon>
        <taxon>Eumalacostraca</taxon>
        <taxon>Eucarida</taxon>
        <taxon>Decapoda</taxon>
        <taxon>Pleocyemata</taxon>
        <taxon>Brachyura</taxon>
        <taxon>Eubrachyura</taxon>
        <taxon>Portunoidea</taxon>
        <taxon>Portunidae</taxon>
        <taxon>Portuninae</taxon>
        <taxon>Portunus</taxon>
    </lineage>
</organism>
<reference evidence="2 3" key="1">
    <citation type="submission" date="2019-05" db="EMBL/GenBank/DDBJ databases">
        <title>Another draft genome of Portunus trituberculatus and its Hox gene families provides insights of decapod evolution.</title>
        <authorList>
            <person name="Jeong J.-H."/>
            <person name="Song I."/>
            <person name="Kim S."/>
            <person name="Choi T."/>
            <person name="Kim D."/>
            <person name="Ryu S."/>
            <person name="Kim W."/>
        </authorList>
    </citation>
    <scope>NUCLEOTIDE SEQUENCE [LARGE SCALE GENOMIC DNA]</scope>
    <source>
        <tissue evidence="2">Muscle</tissue>
    </source>
</reference>
<evidence type="ECO:0000313" key="2">
    <source>
        <dbReference type="EMBL" id="MPC11891.1"/>
    </source>
</evidence>
<evidence type="ECO:0000256" key="1">
    <source>
        <dbReference type="SAM" id="MobiDB-lite"/>
    </source>
</evidence>
<accession>A0A5B7CSP1</accession>
<feature type="compositionally biased region" description="Basic and acidic residues" evidence="1">
    <location>
        <begin position="1"/>
        <end position="13"/>
    </location>
</feature>
<dbReference type="AlphaFoldDB" id="A0A5B7CSP1"/>
<feature type="region of interest" description="Disordered" evidence="1">
    <location>
        <begin position="1"/>
        <end position="24"/>
    </location>
</feature>
<dbReference type="Proteomes" id="UP000324222">
    <property type="component" value="Unassembled WGS sequence"/>
</dbReference>
<proteinExistence type="predicted"/>
<keyword evidence="3" id="KW-1185">Reference proteome</keyword>
<protein>
    <submittedName>
        <fullName evidence="2">Uncharacterized protein</fullName>
    </submittedName>
</protein>
<gene>
    <name evidence="2" type="ORF">E2C01_004566</name>
</gene>